<evidence type="ECO:0000256" key="1">
    <source>
        <dbReference type="SAM" id="MobiDB-lite"/>
    </source>
</evidence>
<evidence type="ECO:0008006" key="4">
    <source>
        <dbReference type="Google" id="ProtNLM"/>
    </source>
</evidence>
<feature type="region of interest" description="Disordered" evidence="1">
    <location>
        <begin position="91"/>
        <end position="132"/>
    </location>
</feature>
<dbReference type="AlphaFoldDB" id="A0A0J8VKX1"/>
<dbReference type="Gene3D" id="6.10.290.20">
    <property type="match status" value="1"/>
</dbReference>
<reference evidence="2 3" key="1">
    <citation type="submission" date="2015-06" db="EMBL/GenBank/DDBJ databases">
        <title>Genome sequencing of Cronobacter sp. strain DJ34 isolated from petroleum contaminated sludge of Duliajan Oil Fields, Assam, India.</title>
        <authorList>
            <person name="Pal S."/>
            <person name="Banerjee T.D."/>
            <person name="Roy A."/>
            <person name="Sar P."/>
            <person name="Kazy S.K."/>
        </authorList>
    </citation>
    <scope>NUCLEOTIDE SEQUENCE [LARGE SCALE GENOMIC DNA]</scope>
    <source>
        <strain evidence="2 3">DJ34</strain>
    </source>
</reference>
<dbReference type="OrthoDB" id="6626282at2"/>
<name>A0A0J8VKX1_9ENTR</name>
<evidence type="ECO:0000313" key="2">
    <source>
        <dbReference type="EMBL" id="KMV34113.1"/>
    </source>
</evidence>
<dbReference type="Pfam" id="PF10784">
    <property type="entry name" value="Plasmid_stab_B"/>
    <property type="match status" value="1"/>
</dbReference>
<accession>A0A0J8VKX1</accession>
<protein>
    <recommendedName>
        <fullName evidence="4">Plasmid stability protein</fullName>
    </recommendedName>
</protein>
<feature type="compositionally biased region" description="Polar residues" evidence="1">
    <location>
        <begin position="122"/>
        <end position="132"/>
    </location>
</feature>
<proteinExistence type="predicted"/>
<dbReference type="InterPro" id="IPR019720">
    <property type="entry name" value="Plasmid_stability_protein_StbB"/>
</dbReference>
<dbReference type="EMBL" id="LFEJ01000017">
    <property type="protein sequence ID" value="KMV34113.1"/>
    <property type="molecule type" value="Genomic_DNA"/>
</dbReference>
<evidence type="ECO:0000313" key="3">
    <source>
        <dbReference type="Proteomes" id="UP000037315"/>
    </source>
</evidence>
<sequence length="132" mass="15036">MDKQDTRRKITFYLNPETNDADKYVCDEIDRTPQGERGKLWRSALLAGFALRKQDARLPHMLAELLNDATTFDEVILLMKAVFPEEMDAFGERRPAGQTTMATRAPAARPEQDGVQDETRNNARSMFGQQTD</sequence>
<dbReference type="RefSeq" id="WP_073859901.1">
    <property type="nucleotide sequence ID" value="NZ_LFEJ01000017.1"/>
</dbReference>
<feature type="compositionally biased region" description="Low complexity" evidence="1">
    <location>
        <begin position="99"/>
        <end position="109"/>
    </location>
</feature>
<dbReference type="Proteomes" id="UP000037315">
    <property type="component" value="Unassembled WGS sequence"/>
</dbReference>
<keyword evidence="3" id="KW-1185">Reference proteome</keyword>
<organism evidence="2 3">
    <name type="scientific">Franconibacter pulveris</name>
    <dbReference type="NCBI Taxonomy" id="435910"/>
    <lineage>
        <taxon>Bacteria</taxon>
        <taxon>Pseudomonadati</taxon>
        <taxon>Pseudomonadota</taxon>
        <taxon>Gammaproteobacteria</taxon>
        <taxon>Enterobacterales</taxon>
        <taxon>Enterobacteriaceae</taxon>
        <taxon>Franconibacter</taxon>
    </lineage>
</organism>
<dbReference type="InterPro" id="IPR038307">
    <property type="entry name" value="StbB_sf"/>
</dbReference>
<gene>
    <name evidence="2" type="ORF">ACH50_13475</name>
</gene>
<dbReference type="PATRIC" id="fig|1656095.3.peg.4568"/>
<comment type="caution">
    <text evidence="2">The sequence shown here is derived from an EMBL/GenBank/DDBJ whole genome shotgun (WGS) entry which is preliminary data.</text>
</comment>